<dbReference type="Gene3D" id="3.90.1150.10">
    <property type="entry name" value="Aspartate Aminotransferase, domain 1"/>
    <property type="match status" value="1"/>
</dbReference>
<dbReference type="FunFam" id="3.40.640.10:FF:000089">
    <property type="entry name" value="Aminotransferase, DegT/DnrJ/EryC1/StrS family"/>
    <property type="match status" value="1"/>
</dbReference>
<evidence type="ECO:0000313" key="6">
    <source>
        <dbReference type="EMBL" id="CDQ11427.1"/>
    </source>
</evidence>
<evidence type="ECO:0000256" key="3">
    <source>
        <dbReference type="PIRSR" id="PIRSR000390-1"/>
    </source>
</evidence>
<comment type="similarity">
    <text evidence="2 5">Belongs to the DegT/DnrJ/EryC1 family.</text>
</comment>
<reference evidence="7 8" key="3">
    <citation type="submission" date="2017-03" db="EMBL/GenBank/DDBJ databases">
        <authorList>
            <person name="Regsiter A."/>
            <person name="William W."/>
        </authorList>
    </citation>
    <scope>NUCLEOTIDE SEQUENCE [LARGE SCALE GENOMIC DNA]</scope>
    <source>
        <strain evidence="7">PRJEB5721</strain>
    </source>
</reference>
<dbReference type="EMBL" id="CCCS020000049">
    <property type="protein sequence ID" value="CDQ11427.1"/>
    <property type="molecule type" value="Genomic_DNA"/>
</dbReference>
<keyword evidence="7" id="KW-0808">Transferase</keyword>
<dbReference type="Pfam" id="PF01041">
    <property type="entry name" value="DegT_DnrJ_EryC1"/>
    <property type="match status" value="1"/>
</dbReference>
<keyword evidence="1 4" id="KW-0663">Pyridoxal phosphate</keyword>
<evidence type="ECO:0000256" key="1">
    <source>
        <dbReference type="ARBA" id="ARBA00022898"/>
    </source>
</evidence>
<dbReference type="InterPro" id="IPR015422">
    <property type="entry name" value="PyrdxlP-dep_Trfase_small"/>
</dbReference>
<feature type="active site" description="Proton acceptor" evidence="3">
    <location>
        <position position="190"/>
    </location>
</feature>
<dbReference type="CDD" id="cd00616">
    <property type="entry name" value="AHBA_syn"/>
    <property type="match status" value="1"/>
</dbReference>
<evidence type="ECO:0000313" key="8">
    <source>
        <dbReference type="Proteomes" id="UP000193925"/>
    </source>
</evidence>
<dbReference type="InterPro" id="IPR015421">
    <property type="entry name" value="PyrdxlP-dep_Trfase_major"/>
</dbReference>
<dbReference type="Proteomes" id="UP000193925">
    <property type="component" value="Chromosome AFERRI"/>
</dbReference>
<dbReference type="SUPFAM" id="SSF53383">
    <property type="entry name" value="PLP-dependent transferases"/>
    <property type="match status" value="1"/>
</dbReference>
<name>A0A060US43_9PROT</name>
<dbReference type="AlphaFoldDB" id="A0A060US43"/>
<dbReference type="InterPro" id="IPR000653">
    <property type="entry name" value="DegT/StrS_aminotransferase"/>
</dbReference>
<dbReference type="InterPro" id="IPR015424">
    <property type="entry name" value="PyrdxlP-dep_Trfase"/>
</dbReference>
<dbReference type="EMBL" id="LT841305">
    <property type="protein sequence ID" value="SMH67787.1"/>
    <property type="molecule type" value="Genomic_DNA"/>
</dbReference>
<protein>
    <submittedName>
        <fullName evidence="6">Pleiotropic regulatory protein</fullName>
    </submittedName>
    <submittedName>
        <fullName evidence="7">Pyridoxal phosphate-dependent transferase apparently involved in regulation of cell wall biogenesis</fullName>
    </submittedName>
</protein>
<dbReference type="RefSeq" id="WP_035194404.1">
    <property type="nucleotide sequence ID" value="NZ_CCCS020000049.1"/>
</dbReference>
<feature type="modified residue" description="N6-(pyridoxal phosphate)lysine" evidence="4">
    <location>
        <position position="190"/>
    </location>
</feature>
<keyword evidence="8" id="KW-1185">Reference proteome</keyword>
<proteinExistence type="inferred from homology"/>
<dbReference type="PANTHER" id="PTHR30244">
    <property type="entry name" value="TRANSAMINASE"/>
    <property type="match status" value="1"/>
</dbReference>
<reference evidence="6" key="1">
    <citation type="submission" date="2014-03" db="EMBL/GenBank/DDBJ databases">
        <authorList>
            <person name="Genoscope - CEA"/>
        </authorList>
    </citation>
    <scope>NUCLEOTIDE SEQUENCE [LARGE SCALE GENOMIC DNA]</scope>
    <source>
        <strain evidence="6">CF27</strain>
    </source>
</reference>
<dbReference type="GO" id="GO:0000271">
    <property type="term" value="P:polysaccharide biosynthetic process"/>
    <property type="evidence" value="ECO:0007669"/>
    <property type="project" value="TreeGrafter"/>
</dbReference>
<accession>A0A060US43</accession>
<dbReference type="PANTHER" id="PTHR30244:SF36">
    <property type="entry name" value="3-OXO-GLUCOSE-6-PHOSPHATE:GLUTAMATE AMINOTRANSFERASE"/>
    <property type="match status" value="1"/>
</dbReference>
<evidence type="ECO:0000256" key="5">
    <source>
        <dbReference type="RuleBase" id="RU004508"/>
    </source>
</evidence>
<evidence type="ECO:0000256" key="2">
    <source>
        <dbReference type="ARBA" id="ARBA00037999"/>
    </source>
</evidence>
<reference evidence="6" key="2">
    <citation type="submission" date="2014-07" db="EMBL/GenBank/DDBJ databases">
        <title>Initial genome analysis of the psychrotolerant acidophile Acidithiobacillus ferrivorans CF27: insights into iron and sulfur oxidation pathways and into biofilm formation.</title>
        <authorList>
            <person name="Talla E."/>
            <person name="Hedrich S."/>
            <person name="Mangenot S."/>
            <person name="Ji B."/>
            <person name="Johnson D.B."/>
            <person name="Barbe V."/>
            <person name="Bonnefoy V."/>
        </authorList>
    </citation>
    <scope>NUCLEOTIDE SEQUENCE [LARGE SCALE GENOMIC DNA]</scope>
    <source>
        <strain evidence="6">CF27</strain>
    </source>
</reference>
<evidence type="ECO:0000313" key="7">
    <source>
        <dbReference type="EMBL" id="SMH67787.1"/>
    </source>
</evidence>
<gene>
    <name evidence="6" type="primary">degT</name>
    <name evidence="7" type="ORF">AFERRI_50989</name>
    <name evidence="6" type="ORF">AFERRI_530322</name>
</gene>
<organism evidence="6">
    <name type="scientific">Acidithiobacillus ferrivorans</name>
    <dbReference type="NCBI Taxonomy" id="160808"/>
    <lineage>
        <taxon>Bacteria</taxon>
        <taxon>Pseudomonadati</taxon>
        <taxon>Pseudomonadota</taxon>
        <taxon>Acidithiobacillia</taxon>
        <taxon>Acidithiobacillales</taxon>
        <taxon>Acidithiobacillaceae</taxon>
        <taxon>Acidithiobacillus</taxon>
    </lineage>
</organism>
<dbReference type="GO" id="GO:0008483">
    <property type="term" value="F:transaminase activity"/>
    <property type="evidence" value="ECO:0007669"/>
    <property type="project" value="TreeGrafter"/>
</dbReference>
<dbReference type="PIRSF" id="PIRSF000390">
    <property type="entry name" value="PLP_StrS"/>
    <property type="match status" value="1"/>
</dbReference>
<dbReference type="Gene3D" id="3.40.640.10">
    <property type="entry name" value="Type I PLP-dependent aspartate aminotransferase-like (Major domain)"/>
    <property type="match status" value="1"/>
</dbReference>
<dbReference type="GO" id="GO:0030170">
    <property type="term" value="F:pyridoxal phosphate binding"/>
    <property type="evidence" value="ECO:0007669"/>
    <property type="project" value="UniProtKB-ARBA"/>
</dbReference>
<evidence type="ECO:0000256" key="4">
    <source>
        <dbReference type="PIRSR" id="PIRSR000390-2"/>
    </source>
</evidence>
<sequence length="369" mass="39761">MTQNTTIPMVDLRAHFAPLRDEILTGIGKILDDTSFILGNQGRALEAEVAGLAGVAHGVGCASGTDALMLALRALEIGPGDEVIVPTFTFIATAEAVLYVGATPVFVDVDDRFYAMTVAGIEAAVTPQTKAIIPVHLYGLPADMPAIMALAQKHGLRVVEDCAQAIGAEINGQGVGSFGDIGCFSFFPSKNLGAAGDGGMVVTADAELERKLRGLRNHGSWQTYHHDVLGYNSRLDEMQALILRTEFPHLAAYNAGRRQAAGWYAEHLAGLDLQIPEAPVGYYHVFHQFTIQLNARDALKAALHAEGIASAIYYPIPGHRQKMFAHQAQAHCPVAERLAERVLSLPMFPELREEQIARIAAVIRRTLHG</sequence>